<evidence type="ECO:0000256" key="1">
    <source>
        <dbReference type="SAM" id="MobiDB-lite"/>
    </source>
</evidence>
<organism evidence="2 3">
    <name type="scientific">Venturia nashicola</name>
    <dbReference type="NCBI Taxonomy" id="86259"/>
    <lineage>
        <taxon>Eukaryota</taxon>
        <taxon>Fungi</taxon>
        <taxon>Dikarya</taxon>
        <taxon>Ascomycota</taxon>
        <taxon>Pezizomycotina</taxon>
        <taxon>Dothideomycetes</taxon>
        <taxon>Pleosporomycetidae</taxon>
        <taxon>Venturiales</taxon>
        <taxon>Venturiaceae</taxon>
        <taxon>Venturia</taxon>
    </lineage>
</organism>
<feature type="compositionally biased region" description="Polar residues" evidence="1">
    <location>
        <begin position="241"/>
        <end position="263"/>
    </location>
</feature>
<feature type="compositionally biased region" description="Low complexity" evidence="1">
    <location>
        <begin position="24"/>
        <end position="43"/>
    </location>
</feature>
<protein>
    <submittedName>
        <fullName evidence="2">Uncharacterized protein</fullName>
    </submittedName>
</protein>
<feature type="region of interest" description="Disordered" evidence="1">
    <location>
        <begin position="230"/>
        <end position="340"/>
    </location>
</feature>
<sequence length="544" mass="60461">MESNQKTSRSHDDAPNDGKPAVHTTTTAETTASTRSTEVSSSTNGPRTSDDDTNTYPPVPTQMYQSQNLEPVGMIPQSTNHFTSALFTQQPPETNGLVATNHSYAHYAPPNSTQEQLLHPLSPLANDEELMSRALYEVRRQLNQDIDPSPQPAHWPNQFDQSHDAGLITSYESPSFHNLYPSQAATQTLQHAFLQDQTTQQSLVMPKGQSLTFSTQQTSRFDRYEHGQPVQYHLQNGPGHLQTSEIPSQTRLQSHSQSPSSDDLPSVTAKEQKEKKQSKKRPRRGSSSQLQTQPKQIGEEPSKKRPRREAKTQHKSQDQEPPRGVSNAMPPQLPKQDNPTIAPALVDSAFDAEPTKRVSPNLPFLCPHHYHEDEITSLASLPISPGPSNPINRQETIQNPTLPHLPSPSLNPKTNIPKPTTVSAQLFHTRAKRLLAASNSRSTTRPTPEREIAYEIASTLMLADIYLDSKSDVDESAAWLEWAFSMEGFWKRRPIARIPHAVPEALLRIFEDVYGNGGKVPIFDGDGRVICDGHRDAPSITAKQ</sequence>
<proteinExistence type="predicted"/>
<reference evidence="2 3" key="1">
    <citation type="submission" date="2019-04" db="EMBL/GenBank/DDBJ databases">
        <title>High contiguity whole genome sequence and gene annotation resource for two Venturia nashicola isolates.</title>
        <authorList>
            <person name="Prokchorchik M."/>
            <person name="Won K."/>
            <person name="Lee Y."/>
            <person name="Choi E.D."/>
            <person name="Segonzac C."/>
            <person name="Sohn K.H."/>
        </authorList>
    </citation>
    <scope>NUCLEOTIDE SEQUENCE [LARGE SCALE GENOMIC DNA]</scope>
    <source>
        <strain evidence="2 3">PRI2</strain>
    </source>
</reference>
<feature type="compositionally biased region" description="Basic and acidic residues" evidence="1">
    <location>
        <begin position="297"/>
        <end position="321"/>
    </location>
</feature>
<dbReference type="EMBL" id="SNSC02000011">
    <property type="protein sequence ID" value="TID20087.1"/>
    <property type="molecule type" value="Genomic_DNA"/>
</dbReference>
<dbReference type="Proteomes" id="UP000298493">
    <property type="component" value="Unassembled WGS sequence"/>
</dbReference>
<feature type="region of interest" description="Disordered" evidence="1">
    <location>
        <begin position="1"/>
        <end position="63"/>
    </location>
</feature>
<accession>A0A4Z1NVE9</accession>
<dbReference type="AlphaFoldDB" id="A0A4Z1NVE9"/>
<comment type="caution">
    <text evidence="2">The sequence shown here is derived from an EMBL/GenBank/DDBJ whole genome shotgun (WGS) entry which is preliminary data.</text>
</comment>
<gene>
    <name evidence="2" type="ORF">E6O75_ATG07547</name>
</gene>
<evidence type="ECO:0000313" key="3">
    <source>
        <dbReference type="Proteomes" id="UP000298493"/>
    </source>
</evidence>
<feature type="compositionally biased region" description="Polar residues" evidence="1">
    <location>
        <begin position="285"/>
        <end position="295"/>
    </location>
</feature>
<keyword evidence="3" id="KW-1185">Reference proteome</keyword>
<evidence type="ECO:0000313" key="2">
    <source>
        <dbReference type="EMBL" id="TID20087.1"/>
    </source>
</evidence>
<name>A0A4Z1NVE9_9PEZI</name>